<dbReference type="RefSeq" id="WP_012814091.1">
    <property type="nucleotide sequence ID" value="NC_013235.1"/>
</dbReference>
<dbReference type="GO" id="GO:0000976">
    <property type="term" value="F:transcription cis-regulatory region binding"/>
    <property type="evidence" value="ECO:0007669"/>
    <property type="project" value="TreeGrafter"/>
</dbReference>
<dbReference type="InterPro" id="IPR000843">
    <property type="entry name" value="HTH_LacI"/>
</dbReference>
<dbReference type="SMART" id="SM00354">
    <property type="entry name" value="HTH_LACI"/>
    <property type="match status" value="1"/>
</dbReference>
<dbReference type="SUPFAM" id="SSF47413">
    <property type="entry name" value="lambda repressor-like DNA-binding domains"/>
    <property type="match status" value="1"/>
</dbReference>
<evidence type="ECO:0000259" key="4">
    <source>
        <dbReference type="PROSITE" id="PS50932"/>
    </source>
</evidence>
<evidence type="ECO:0000313" key="6">
    <source>
        <dbReference type="Proteomes" id="UP000002218"/>
    </source>
</evidence>
<reference evidence="6" key="1">
    <citation type="submission" date="2009-09" db="EMBL/GenBank/DDBJ databases">
        <title>The complete genome of Nakamurella multipartita DSM 44233.</title>
        <authorList>
            <consortium name="US DOE Joint Genome Institute (JGI-PGF)"/>
            <person name="Lucas S."/>
            <person name="Copeland A."/>
            <person name="Lapidus A."/>
            <person name="Glavina del Rio T."/>
            <person name="Dalin E."/>
            <person name="Tice H."/>
            <person name="Bruce D."/>
            <person name="Goodwin L."/>
            <person name="Pitluck S."/>
            <person name="Kyrpides N."/>
            <person name="Mavromatis K."/>
            <person name="Ivanova N."/>
            <person name="Ovchinnikova G."/>
            <person name="Sims D."/>
            <person name="Meincke L."/>
            <person name="Brettin T."/>
            <person name="Detter J.C."/>
            <person name="Han C."/>
            <person name="Larimer F."/>
            <person name="Land M."/>
            <person name="Hauser L."/>
            <person name="Markowitz V."/>
            <person name="Cheng J.-F."/>
            <person name="Hugenholtz P."/>
            <person name="Woyke T."/>
            <person name="Wu D."/>
            <person name="Klenk H.-P."/>
            <person name="Eisen J.A."/>
        </authorList>
    </citation>
    <scope>NUCLEOTIDE SEQUENCE [LARGE SCALE GENOMIC DNA]</scope>
    <source>
        <strain evidence="6">ATCC 700099 / DSM 44233 / CIP 104796 / JCM 9543 / NBRC 105858 / Y-104</strain>
    </source>
</reference>
<dbReference type="PANTHER" id="PTHR30146:SF153">
    <property type="entry name" value="LACTOSE OPERON REPRESSOR"/>
    <property type="match status" value="1"/>
</dbReference>
<dbReference type="HOGENOM" id="CLU_037628_6_1_11"/>
<feature type="domain" description="HTH lacI-type" evidence="4">
    <location>
        <begin position="2"/>
        <end position="56"/>
    </location>
</feature>
<reference evidence="5 6" key="2">
    <citation type="journal article" date="2010" name="Stand. Genomic Sci.">
        <title>Complete genome sequence of Nakamurella multipartita type strain (Y-104).</title>
        <authorList>
            <person name="Tice H."/>
            <person name="Mayilraj S."/>
            <person name="Sims D."/>
            <person name="Lapidus A."/>
            <person name="Nolan M."/>
            <person name="Lucas S."/>
            <person name="Glavina Del Rio T."/>
            <person name="Copeland A."/>
            <person name="Cheng J.F."/>
            <person name="Meincke L."/>
            <person name="Bruce D."/>
            <person name="Goodwin L."/>
            <person name="Pitluck S."/>
            <person name="Ivanova N."/>
            <person name="Mavromatis K."/>
            <person name="Ovchinnikova G."/>
            <person name="Pati A."/>
            <person name="Chen A."/>
            <person name="Palaniappan K."/>
            <person name="Land M."/>
            <person name="Hauser L."/>
            <person name="Chang Y.J."/>
            <person name="Jeffries C.D."/>
            <person name="Detter J.C."/>
            <person name="Brettin T."/>
            <person name="Rohde M."/>
            <person name="Goker M."/>
            <person name="Bristow J."/>
            <person name="Eisen J.A."/>
            <person name="Markowitz V."/>
            <person name="Hugenholtz P."/>
            <person name="Kyrpides N.C."/>
            <person name="Klenk H.P."/>
            <person name="Chen F."/>
        </authorList>
    </citation>
    <scope>NUCLEOTIDE SEQUENCE [LARGE SCALE GENOMIC DNA]</scope>
    <source>
        <strain evidence="6">ATCC 700099 / DSM 44233 / CIP 104796 / JCM 9543 / NBRC 105858 / Y-104</strain>
    </source>
</reference>
<dbReference type="KEGG" id="nml:Namu_0183"/>
<dbReference type="InterPro" id="IPR010982">
    <property type="entry name" value="Lambda_DNA-bd_dom_sf"/>
</dbReference>
<dbReference type="InParanoid" id="C8XJ29"/>
<dbReference type="CDD" id="cd01392">
    <property type="entry name" value="HTH_LacI"/>
    <property type="match status" value="1"/>
</dbReference>
<evidence type="ECO:0000256" key="3">
    <source>
        <dbReference type="ARBA" id="ARBA00023163"/>
    </source>
</evidence>
<dbReference type="eggNOG" id="COG1609">
    <property type="taxonomic scope" value="Bacteria"/>
</dbReference>
<protein>
    <submittedName>
        <fullName evidence="5">Transcriptional regulator, LacI family</fullName>
    </submittedName>
</protein>
<accession>C8XJ29</accession>
<dbReference type="AlphaFoldDB" id="C8XJ29"/>
<keyword evidence="3" id="KW-0804">Transcription</keyword>
<dbReference type="PROSITE" id="PS50932">
    <property type="entry name" value="HTH_LACI_2"/>
    <property type="match status" value="1"/>
</dbReference>
<evidence type="ECO:0000256" key="2">
    <source>
        <dbReference type="ARBA" id="ARBA00023125"/>
    </source>
</evidence>
<keyword evidence="2" id="KW-0238">DNA-binding</keyword>
<dbReference type="Pfam" id="PF00356">
    <property type="entry name" value="LacI"/>
    <property type="match status" value="1"/>
</dbReference>
<sequence length="344" mass="37295">MATMQDVANLAQCSLSTVSYAINNTRPISAATRQRIEQAMRELDFRPNQIARSLASRRSNILALTFPGTENTLGSTIMEFVTGAAQAARERGFHLVVWPYAPAQADEMLQMSRQGLADGIIVMEVRRDDPRVRLLDEHQFPLTMIGRAEDGTDSRCVDVDFEQTAEAAVAHLAELGHTDIVLLNHSADSRDHGYGPTLRIAEGFHRVMGRRGLTGQVLWCDETPAAGRRAIDELTGRWPAVTAMVAMNEHAVIGAVGGLAGRGIAVPQTFSVLSIVTSPLMAQMAEPALTILHSPGADLGRLGVQNLLDQLDGRRPAPAPTLLPCRWEAGRSTGPVPPVIHRPR</sequence>
<keyword evidence="1" id="KW-0805">Transcription regulation</keyword>
<dbReference type="PANTHER" id="PTHR30146">
    <property type="entry name" value="LACI-RELATED TRANSCRIPTIONAL REPRESSOR"/>
    <property type="match status" value="1"/>
</dbReference>
<dbReference type="GO" id="GO:0003700">
    <property type="term" value="F:DNA-binding transcription factor activity"/>
    <property type="evidence" value="ECO:0007669"/>
    <property type="project" value="TreeGrafter"/>
</dbReference>
<evidence type="ECO:0000256" key="1">
    <source>
        <dbReference type="ARBA" id="ARBA00023015"/>
    </source>
</evidence>
<dbReference type="InterPro" id="IPR046335">
    <property type="entry name" value="LacI/GalR-like_sensor"/>
</dbReference>
<dbReference type="InterPro" id="IPR028082">
    <property type="entry name" value="Peripla_BP_I"/>
</dbReference>
<proteinExistence type="predicted"/>
<keyword evidence="6" id="KW-1185">Reference proteome</keyword>
<dbReference type="Pfam" id="PF13377">
    <property type="entry name" value="Peripla_BP_3"/>
    <property type="match status" value="1"/>
</dbReference>
<dbReference type="SUPFAM" id="SSF53822">
    <property type="entry name" value="Periplasmic binding protein-like I"/>
    <property type="match status" value="1"/>
</dbReference>
<gene>
    <name evidence="5" type="ordered locus">Namu_0183</name>
</gene>
<dbReference type="OrthoDB" id="252678at2"/>
<dbReference type="EMBL" id="CP001737">
    <property type="protein sequence ID" value="ACV76616.1"/>
    <property type="molecule type" value="Genomic_DNA"/>
</dbReference>
<name>C8XJ29_NAKMY</name>
<dbReference type="Gene3D" id="1.10.260.40">
    <property type="entry name" value="lambda repressor-like DNA-binding domains"/>
    <property type="match status" value="1"/>
</dbReference>
<dbReference type="Proteomes" id="UP000002218">
    <property type="component" value="Chromosome"/>
</dbReference>
<organism evidence="5 6">
    <name type="scientific">Nakamurella multipartita (strain ATCC 700099 / DSM 44233 / CIP 104796 / JCM 9543 / NBRC 105858 / Y-104)</name>
    <name type="common">Microsphaera multipartita</name>
    <dbReference type="NCBI Taxonomy" id="479431"/>
    <lineage>
        <taxon>Bacteria</taxon>
        <taxon>Bacillati</taxon>
        <taxon>Actinomycetota</taxon>
        <taxon>Actinomycetes</taxon>
        <taxon>Nakamurellales</taxon>
        <taxon>Nakamurellaceae</taxon>
        <taxon>Nakamurella</taxon>
    </lineage>
</organism>
<evidence type="ECO:0000313" key="5">
    <source>
        <dbReference type="EMBL" id="ACV76616.1"/>
    </source>
</evidence>
<dbReference type="Gene3D" id="3.40.50.2300">
    <property type="match status" value="2"/>
</dbReference>
<dbReference type="STRING" id="479431.Namu_0183"/>